<comment type="catalytic activity">
    <reaction evidence="1 9">
        <text>adenosine 3',5'-bisphosphate + H2O = AMP + phosphate</text>
        <dbReference type="Rhea" id="RHEA:10040"/>
        <dbReference type="ChEBI" id="CHEBI:15377"/>
        <dbReference type="ChEBI" id="CHEBI:43474"/>
        <dbReference type="ChEBI" id="CHEBI:58343"/>
        <dbReference type="ChEBI" id="CHEBI:456215"/>
        <dbReference type="EC" id="3.1.3.7"/>
    </reaction>
</comment>
<feature type="binding site" evidence="10">
    <location>
        <position position="74"/>
    </location>
    <ligand>
        <name>Mg(2+)</name>
        <dbReference type="ChEBI" id="CHEBI:18420"/>
        <label>1</label>
        <note>catalytic</note>
    </ligand>
</feature>
<comment type="caution">
    <text evidence="12">The sequence shown here is derived from an EMBL/GenBank/DDBJ whole genome shotgun (WGS) entry which is preliminary data.</text>
</comment>
<protein>
    <recommendedName>
        <fullName evidence="9">3'(2'),5'-bisphosphate nucleotidase CysQ</fullName>
        <ecNumber evidence="9">3.1.3.7</ecNumber>
    </recommendedName>
    <alternativeName>
        <fullName evidence="9">3'(2'),5-bisphosphonucleoside 3'(2')-phosphohydrolase</fullName>
    </alternativeName>
    <alternativeName>
        <fullName evidence="9">3'-phosphoadenosine 5'-phosphate phosphatase</fullName>
        <shortName evidence="9">PAP phosphatase</shortName>
    </alternativeName>
</protein>
<dbReference type="PROSITE" id="PS00630">
    <property type="entry name" value="IMP_2"/>
    <property type="match status" value="1"/>
</dbReference>
<feature type="binding site" evidence="9">
    <location>
        <begin position="96"/>
        <end position="99"/>
    </location>
    <ligand>
        <name>substrate</name>
    </ligand>
</feature>
<comment type="cofactor">
    <cofactor evidence="9 10">
        <name>Mg(2+)</name>
        <dbReference type="ChEBI" id="CHEBI:18420"/>
    </cofactor>
</comment>
<dbReference type="PROSITE" id="PS00629">
    <property type="entry name" value="IMP_1"/>
    <property type="match status" value="1"/>
</dbReference>
<keyword evidence="7 9" id="KW-0460">Magnesium</keyword>
<dbReference type="GO" id="GO:0000287">
    <property type="term" value="F:magnesium ion binding"/>
    <property type="evidence" value="ECO:0007669"/>
    <property type="project" value="UniProtKB-UniRule"/>
</dbReference>
<dbReference type="Gene3D" id="3.30.540.10">
    <property type="entry name" value="Fructose-1,6-Bisphosphatase, subunit A, domain 1"/>
    <property type="match status" value="1"/>
</dbReference>
<comment type="subcellular location">
    <subcellularLocation>
        <location evidence="9">Cell inner membrane</location>
        <topology evidence="9">Peripheral membrane protein</topology>
        <orientation evidence="9">Cytoplasmic side</orientation>
    </subcellularLocation>
</comment>
<comment type="similarity">
    <text evidence="2 9">Belongs to the inositol monophosphatase superfamily. CysQ family.</text>
</comment>
<keyword evidence="3 9" id="KW-1003">Cell membrane</keyword>
<evidence type="ECO:0000313" key="12">
    <source>
        <dbReference type="EMBL" id="TCO80362.1"/>
    </source>
</evidence>
<dbReference type="HAMAP" id="MF_02095">
    <property type="entry name" value="CysQ"/>
    <property type="match status" value="1"/>
</dbReference>
<keyword evidence="11" id="KW-1133">Transmembrane helix</keyword>
<dbReference type="InterPro" id="IPR000760">
    <property type="entry name" value="Inositol_monophosphatase-like"/>
</dbReference>
<feature type="binding site" evidence="10">
    <location>
        <position position="97"/>
    </location>
    <ligand>
        <name>Mg(2+)</name>
        <dbReference type="ChEBI" id="CHEBI:18420"/>
        <label>1</label>
        <note>catalytic</note>
    </ligand>
</feature>
<keyword evidence="6 9" id="KW-0378">Hydrolase</keyword>
<keyword evidence="5 9" id="KW-0479">Metal-binding</keyword>
<feature type="binding site" evidence="10">
    <location>
        <position position="94"/>
    </location>
    <ligand>
        <name>Mg(2+)</name>
        <dbReference type="ChEBI" id="CHEBI:18420"/>
        <label>1</label>
        <note>catalytic</note>
    </ligand>
</feature>
<keyword evidence="4 9" id="KW-0997">Cell inner membrane</keyword>
<dbReference type="Gene3D" id="3.40.190.80">
    <property type="match status" value="1"/>
</dbReference>
<feature type="binding site" evidence="9">
    <location>
        <position position="97"/>
    </location>
    <ligand>
        <name>Mg(2+)</name>
        <dbReference type="ChEBI" id="CHEBI:18420"/>
        <label>2</label>
    </ligand>
</feature>
<comment type="function">
    <text evidence="9">Converts adenosine-3',5'-bisphosphate (PAP) to AMP.</text>
</comment>
<dbReference type="InterPro" id="IPR020550">
    <property type="entry name" value="Inositol_monophosphatase_CS"/>
</dbReference>
<evidence type="ECO:0000256" key="1">
    <source>
        <dbReference type="ARBA" id="ARBA00001625"/>
    </source>
</evidence>
<evidence type="ECO:0000256" key="5">
    <source>
        <dbReference type="ARBA" id="ARBA00022723"/>
    </source>
</evidence>
<evidence type="ECO:0000256" key="3">
    <source>
        <dbReference type="ARBA" id="ARBA00022475"/>
    </source>
</evidence>
<keyword evidence="8 9" id="KW-0472">Membrane</keyword>
<evidence type="ECO:0000256" key="2">
    <source>
        <dbReference type="ARBA" id="ARBA00005289"/>
    </source>
</evidence>
<dbReference type="InterPro" id="IPR006240">
    <property type="entry name" value="CysQ"/>
</dbReference>
<evidence type="ECO:0000256" key="9">
    <source>
        <dbReference type="HAMAP-Rule" id="MF_02095"/>
    </source>
</evidence>
<dbReference type="EC" id="3.1.3.7" evidence="9"/>
<keyword evidence="13" id="KW-1185">Reference proteome</keyword>
<dbReference type="SUPFAM" id="SSF56655">
    <property type="entry name" value="Carbohydrate phosphatase"/>
    <property type="match status" value="1"/>
</dbReference>
<dbReference type="RefSeq" id="WP_243662666.1">
    <property type="nucleotide sequence ID" value="NZ_SLWY01000014.1"/>
</dbReference>
<feature type="binding site" evidence="9">
    <location>
        <position position="74"/>
    </location>
    <ligand>
        <name>Mg(2+)</name>
        <dbReference type="ChEBI" id="CHEBI:18420"/>
        <label>1</label>
    </ligand>
</feature>
<accession>A0A4R2L3R6</accession>
<feature type="binding site" evidence="9">
    <location>
        <position position="94"/>
    </location>
    <ligand>
        <name>Mg(2+)</name>
        <dbReference type="ChEBI" id="CHEBI:18420"/>
        <label>2</label>
    </ligand>
</feature>
<dbReference type="InterPro" id="IPR020583">
    <property type="entry name" value="Inositol_monoP_metal-BS"/>
</dbReference>
<evidence type="ECO:0000256" key="6">
    <source>
        <dbReference type="ARBA" id="ARBA00022801"/>
    </source>
</evidence>
<dbReference type="PANTHER" id="PTHR43028">
    <property type="entry name" value="3'(2'),5'-BISPHOSPHATE NUCLEOTIDASE 1"/>
    <property type="match status" value="1"/>
</dbReference>
<name>A0A4R2L3R6_9GAMM</name>
<gene>
    <name evidence="9" type="primary">cysQ</name>
    <name evidence="12" type="ORF">EV699_1146</name>
</gene>
<feature type="binding site" evidence="9">
    <location>
        <position position="221"/>
    </location>
    <ligand>
        <name>substrate</name>
    </ligand>
</feature>
<dbReference type="EMBL" id="SLWY01000014">
    <property type="protein sequence ID" value="TCO80362.1"/>
    <property type="molecule type" value="Genomic_DNA"/>
</dbReference>
<dbReference type="GO" id="GO:0008441">
    <property type="term" value="F:3'(2'),5'-bisphosphate nucleotidase activity"/>
    <property type="evidence" value="ECO:0007669"/>
    <property type="project" value="UniProtKB-UniRule"/>
</dbReference>
<dbReference type="Pfam" id="PF00459">
    <property type="entry name" value="Inositol_P"/>
    <property type="match status" value="1"/>
</dbReference>
<dbReference type="GO" id="GO:0046854">
    <property type="term" value="P:phosphatidylinositol phosphate biosynthetic process"/>
    <property type="evidence" value="ECO:0007669"/>
    <property type="project" value="InterPro"/>
</dbReference>
<feature type="binding site" evidence="9">
    <location>
        <position position="221"/>
    </location>
    <ligand>
        <name>Mg(2+)</name>
        <dbReference type="ChEBI" id="CHEBI:18420"/>
        <label>2</label>
    </ligand>
</feature>
<reference evidence="12 13" key="1">
    <citation type="submission" date="2019-03" db="EMBL/GenBank/DDBJ databases">
        <title>Genomic Encyclopedia of Type Strains, Phase IV (KMG-IV): sequencing the most valuable type-strain genomes for metagenomic binning, comparative biology and taxonomic classification.</title>
        <authorList>
            <person name="Goeker M."/>
        </authorList>
    </citation>
    <scope>NUCLEOTIDE SEQUENCE [LARGE SCALE GENOMIC DNA]</scope>
    <source>
        <strain evidence="12 13">DSM 25287</strain>
    </source>
</reference>
<dbReference type="GO" id="GO:0050427">
    <property type="term" value="P:3'-phosphoadenosine 5'-phosphosulfate metabolic process"/>
    <property type="evidence" value="ECO:0007669"/>
    <property type="project" value="TreeGrafter"/>
</dbReference>
<dbReference type="GO" id="GO:0005886">
    <property type="term" value="C:plasma membrane"/>
    <property type="evidence" value="ECO:0007669"/>
    <property type="project" value="UniProtKB-SubCell"/>
</dbReference>
<evidence type="ECO:0000256" key="8">
    <source>
        <dbReference type="ARBA" id="ARBA00023136"/>
    </source>
</evidence>
<feature type="binding site" evidence="10">
    <location>
        <position position="96"/>
    </location>
    <ligand>
        <name>Mg(2+)</name>
        <dbReference type="ChEBI" id="CHEBI:18420"/>
        <label>1</label>
        <note>catalytic</note>
    </ligand>
</feature>
<evidence type="ECO:0000256" key="10">
    <source>
        <dbReference type="PIRSR" id="PIRSR600760-2"/>
    </source>
</evidence>
<feature type="binding site" evidence="9">
    <location>
        <position position="94"/>
    </location>
    <ligand>
        <name>Mg(2+)</name>
        <dbReference type="ChEBI" id="CHEBI:18420"/>
        <label>1</label>
    </ligand>
</feature>
<dbReference type="InterPro" id="IPR050725">
    <property type="entry name" value="CysQ/Inositol_MonoPase"/>
</dbReference>
<evidence type="ECO:0000256" key="7">
    <source>
        <dbReference type="ARBA" id="ARBA00022842"/>
    </source>
</evidence>
<feature type="transmembrane region" description="Helical" evidence="11">
    <location>
        <begin position="12"/>
        <end position="32"/>
    </location>
</feature>
<feature type="binding site" evidence="9">
    <location>
        <position position="74"/>
    </location>
    <ligand>
        <name>substrate</name>
    </ligand>
</feature>
<organism evidence="12 13">
    <name type="scientific">Plasticicumulans lactativorans</name>
    <dbReference type="NCBI Taxonomy" id="1133106"/>
    <lineage>
        <taxon>Bacteria</taxon>
        <taxon>Pseudomonadati</taxon>
        <taxon>Pseudomonadota</taxon>
        <taxon>Gammaproteobacteria</taxon>
        <taxon>Candidatus Competibacteraceae</taxon>
        <taxon>Plasticicumulans</taxon>
    </lineage>
</organism>
<evidence type="ECO:0000256" key="4">
    <source>
        <dbReference type="ARBA" id="ARBA00022519"/>
    </source>
</evidence>
<evidence type="ECO:0000313" key="13">
    <source>
        <dbReference type="Proteomes" id="UP000295765"/>
    </source>
</evidence>
<dbReference type="NCBIfam" id="TIGR01331">
    <property type="entry name" value="bisphos_cysQ"/>
    <property type="match status" value="1"/>
</dbReference>
<dbReference type="AlphaFoldDB" id="A0A4R2L3R6"/>
<proteinExistence type="inferred from homology"/>
<feature type="binding site" evidence="9">
    <location>
        <position position="96"/>
    </location>
    <ligand>
        <name>Mg(2+)</name>
        <dbReference type="ChEBI" id="CHEBI:18420"/>
        <label>1</label>
    </ligand>
</feature>
<feature type="binding site" evidence="10">
    <location>
        <position position="221"/>
    </location>
    <ligand>
        <name>Mg(2+)</name>
        <dbReference type="ChEBI" id="CHEBI:18420"/>
        <label>1</label>
        <note>catalytic</note>
    </ligand>
</feature>
<dbReference type="Proteomes" id="UP000295765">
    <property type="component" value="Unassembled WGS sequence"/>
</dbReference>
<dbReference type="PRINTS" id="PR00377">
    <property type="entry name" value="IMPHPHTASES"/>
</dbReference>
<dbReference type="GO" id="GO:0000103">
    <property type="term" value="P:sulfate assimilation"/>
    <property type="evidence" value="ECO:0007669"/>
    <property type="project" value="TreeGrafter"/>
</dbReference>
<dbReference type="CDD" id="cd01638">
    <property type="entry name" value="CysQ"/>
    <property type="match status" value="1"/>
</dbReference>
<keyword evidence="11" id="KW-0812">Transmembrane</keyword>
<dbReference type="PANTHER" id="PTHR43028:SF5">
    <property type="entry name" value="3'(2'),5'-BISPHOSPHATE NUCLEOTIDASE 1"/>
    <property type="match status" value="1"/>
</dbReference>
<evidence type="ECO:0000256" key="11">
    <source>
        <dbReference type="SAM" id="Phobius"/>
    </source>
</evidence>
<sequence>MSLPPAPPAPPALAAAIAAIAAQAATAILAVYRTDFTVDEKADRSPVTQADLAAHDIIVAALGALTPDIPVLSEESARVPLAERSGWTRLWLVDPLDGTREFVRRNDEFSINIALIEQHVPVFGLIHVPVAGTCYWAARGAGAWKLDAAGAAPHRIHTRLLGDAPVRVAGSRVYTGHPLTTYLEHLGRHEYRGVGSALKACLIAEGEADLYPRFGPTCEWDTAASQIILEEAGGGLTDTFMRPLRYNARPILLNPDFIAFGDPSRDWSRYLPRRKSKA</sequence>